<comment type="caution">
    <text evidence="1">The sequence shown here is derived from an EMBL/GenBank/DDBJ whole genome shotgun (WGS) entry which is preliminary data.</text>
</comment>
<evidence type="ECO:0008006" key="3">
    <source>
        <dbReference type="Google" id="ProtNLM"/>
    </source>
</evidence>
<proteinExistence type="predicted"/>
<dbReference type="RefSeq" id="WP_094094249.1">
    <property type="nucleotide sequence ID" value="NZ_BMHF01000014.1"/>
</dbReference>
<protein>
    <recommendedName>
        <fullName evidence="3">NTP pyrophosphohydrolase MazG putative catalytic core domain-containing protein</fullName>
    </recommendedName>
</protein>
<dbReference type="Proteomes" id="UP000609323">
    <property type="component" value="Unassembled WGS sequence"/>
</dbReference>
<reference evidence="2" key="1">
    <citation type="journal article" date="2019" name="Int. J. Syst. Evol. Microbiol.">
        <title>The Global Catalogue of Microorganisms (GCM) 10K type strain sequencing project: providing services to taxonomists for standard genome sequencing and annotation.</title>
        <authorList>
            <consortium name="The Broad Institute Genomics Platform"/>
            <consortium name="The Broad Institute Genome Sequencing Center for Infectious Disease"/>
            <person name="Wu L."/>
            <person name="Ma J."/>
        </authorList>
    </citation>
    <scope>NUCLEOTIDE SEQUENCE [LARGE SCALE GENOMIC DNA]</scope>
    <source>
        <strain evidence="2">CGMCC 1.15044</strain>
    </source>
</reference>
<dbReference type="SUPFAM" id="SSF101386">
    <property type="entry name" value="all-alpha NTP pyrophosphatases"/>
    <property type="match status" value="1"/>
</dbReference>
<dbReference type="EMBL" id="BMHF01000014">
    <property type="protein sequence ID" value="GGA46550.1"/>
    <property type="molecule type" value="Genomic_DNA"/>
</dbReference>
<dbReference type="Gene3D" id="1.10.287.1080">
    <property type="entry name" value="MazG-like"/>
    <property type="match status" value="1"/>
</dbReference>
<name>A0ABQ1GM21_9BACL</name>
<evidence type="ECO:0000313" key="1">
    <source>
        <dbReference type="EMBL" id="GGA46550.1"/>
    </source>
</evidence>
<dbReference type="InterPro" id="IPR044548">
    <property type="entry name" value="AF0060_NTP-PPase_MazG-like"/>
</dbReference>
<gene>
    <name evidence="1" type="ORF">GCM10010917_34820</name>
</gene>
<organism evidence="1 2">
    <name type="scientific">Paenibacillus physcomitrellae</name>
    <dbReference type="NCBI Taxonomy" id="1619311"/>
    <lineage>
        <taxon>Bacteria</taxon>
        <taxon>Bacillati</taxon>
        <taxon>Bacillota</taxon>
        <taxon>Bacilli</taxon>
        <taxon>Bacillales</taxon>
        <taxon>Paenibacillaceae</taxon>
        <taxon>Paenibacillus</taxon>
    </lineage>
</organism>
<accession>A0ABQ1GM21</accession>
<keyword evidence="2" id="KW-1185">Reference proteome</keyword>
<dbReference type="CDD" id="cd11533">
    <property type="entry name" value="NTP-PPase_Af0060_like"/>
    <property type="match status" value="1"/>
</dbReference>
<sequence length="108" mass="11940">MEKLEQTPQLEQLFNEIKQLSRKEPKTLEQMALKLSEEAGETSQAVLSALNASGSGYKQLGLEDVKEECVDVILVALAMFHKLSDQDGELTRLLGEKMSKWAAKMGSA</sequence>
<evidence type="ECO:0000313" key="2">
    <source>
        <dbReference type="Proteomes" id="UP000609323"/>
    </source>
</evidence>